<evidence type="ECO:0000313" key="2">
    <source>
        <dbReference type="EMBL" id="SFL29291.1"/>
    </source>
</evidence>
<dbReference type="AlphaFoldDB" id="A0A1I4GJD7"/>
<dbReference type="NCBIfam" id="NF033529">
    <property type="entry name" value="transpos_ISLre2"/>
    <property type="match status" value="1"/>
</dbReference>
<comment type="similarity">
    <text evidence="1">Belongs to the UPF0236 family.</text>
</comment>
<dbReference type="Pfam" id="PF06782">
    <property type="entry name" value="UPF0236"/>
    <property type="match status" value="1"/>
</dbReference>
<dbReference type="InterPro" id="IPR009620">
    <property type="entry name" value="UPF0236"/>
</dbReference>
<protein>
    <submittedName>
        <fullName evidence="2">Uncharacterized protein family (UPF0236)</fullName>
    </submittedName>
</protein>
<evidence type="ECO:0000256" key="1">
    <source>
        <dbReference type="ARBA" id="ARBA00006539"/>
    </source>
</evidence>
<reference evidence="2 3" key="1">
    <citation type="submission" date="2016-10" db="EMBL/GenBank/DDBJ databases">
        <authorList>
            <person name="de Groot N.N."/>
        </authorList>
    </citation>
    <scope>NUCLEOTIDE SEQUENCE [LARGE SCALE GENOMIC DNA]</scope>
    <source>
        <strain evidence="2 3">M79</strain>
    </source>
</reference>
<gene>
    <name evidence="2" type="ORF">SAMN05216438_10438</name>
</gene>
<dbReference type="RefSeq" id="WP_074750912.1">
    <property type="nucleotide sequence ID" value="NZ_FOTJ01000004.1"/>
</dbReference>
<sequence>MSFDERAIFSEMQEENVKRFLEYIQDLDHRLSTKMKATGWKYAKTAVKTVTFTFGVVTYKRRAYRKGTEWRYPVDEELGLAKRARYSPELLYQLTDYATSMPLRHVSQKFETSHQIYIGKSTVHSTTKKVAQLFEERDEYRYYEEEQKIELIKAAAVYVEGDGVMVKTQSKEKGTDLSHFLVHTGSEKVSENRYRLTNKHEIIASNNHEAREKLEDYLSNHYEFTPETVLITNSDMGRGYTPYVFKQLAELFGCKHEHFWDSKHLNMKIKERFKTLPYELENRLFLAIQKHDKAEVRVIFDTAESLLIDEEQLLKLQKFRRKLLNNFQYTKPAALRGFSHRGIGVMETQHRKITYRMKRRGMYWSERGANTMSRMILALYDHSLRELFFGSWRQEYVHYQVLPERMGSYTQKGRRLTNLERQKKLANQVKYFK</sequence>
<proteinExistence type="inferred from homology"/>
<dbReference type="Proteomes" id="UP000181969">
    <property type="component" value="Unassembled WGS sequence"/>
</dbReference>
<name>A0A1I4GJD7_9LACT</name>
<evidence type="ECO:0000313" key="3">
    <source>
        <dbReference type="Proteomes" id="UP000181969"/>
    </source>
</evidence>
<organism evidence="2 3">
    <name type="scientific">Lactococcus garvieae</name>
    <dbReference type="NCBI Taxonomy" id="1363"/>
    <lineage>
        <taxon>Bacteria</taxon>
        <taxon>Bacillati</taxon>
        <taxon>Bacillota</taxon>
        <taxon>Bacilli</taxon>
        <taxon>Lactobacillales</taxon>
        <taxon>Streptococcaceae</taxon>
        <taxon>Lactococcus</taxon>
    </lineage>
</organism>
<dbReference type="EMBL" id="FOTJ01000004">
    <property type="protein sequence ID" value="SFL29291.1"/>
    <property type="molecule type" value="Genomic_DNA"/>
</dbReference>
<accession>A0A1I4GJD7</accession>